<dbReference type="STRING" id="1111676.MHC_00700"/>
<accession>H6N5P6</accession>
<proteinExistence type="predicted"/>
<dbReference type="OrthoDB" id="9824938at2"/>
<organism evidence="1 2">
    <name type="scientific">Mycoplasma haemocanis (strain Illinois)</name>
    <dbReference type="NCBI Taxonomy" id="1111676"/>
    <lineage>
        <taxon>Bacteria</taxon>
        <taxon>Bacillati</taxon>
        <taxon>Mycoplasmatota</taxon>
        <taxon>Mollicutes</taxon>
        <taxon>Mycoplasmataceae</taxon>
        <taxon>Mycoplasma</taxon>
    </lineage>
</organism>
<dbReference type="EMBL" id="CP003199">
    <property type="protein sequence ID" value="AEW45006.1"/>
    <property type="molecule type" value="Genomic_DNA"/>
</dbReference>
<reference evidence="1 2" key="1">
    <citation type="journal article" date="2012" name="J. Bacteriol.">
        <title>Complete genome sequence of Mycoplasma haemocanis strain Illinois.</title>
        <authorList>
            <person name="do Nascimento N.C."/>
            <person name="Guimaraes A.M."/>
            <person name="Santos A.P."/>
            <person name="Sanmiguel P.J."/>
            <person name="Messick J.B."/>
        </authorList>
    </citation>
    <scope>NUCLEOTIDE SEQUENCE [LARGE SCALE GENOMIC DNA]</scope>
    <source>
        <strain evidence="1 2">Illinois</strain>
    </source>
</reference>
<sequence>MNKLLGIGVATGVASASGAGFIYFKPRNKGITIKQALEKLDKSILTSKSDSRWDIKAHIYNSIASAKPDLKINNKNTITREELYSWCSSTLKQTNSESLYNQAKEWCLSPSIKDKLSKAGKTISDSLKTKLDEYKKHKTDDDKKIPLDQMENKAQDNLQEEDFKKWCNIYAQKELQEGEDKNYDRIANWCTT</sequence>
<evidence type="ECO:0000313" key="2">
    <source>
        <dbReference type="Proteomes" id="UP000009135"/>
    </source>
</evidence>
<dbReference type="AlphaFoldDB" id="H6N5P6"/>
<dbReference type="KEGG" id="mhe:MHC_00700"/>
<evidence type="ECO:0000313" key="1">
    <source>
        <dbReference type="EMBL" id="AEW45006.1"/>
    </source>
</evidence>
<gene>
    <name evidence="1" type="ordered locus">MHC_00700</name>
</gene>
<keyword evidence="2" id="KW-1185">Reference proteome</keyword>
<dbReference type="HOGENOM" id="CLU_1407423_0_0_14"/>
<name>H6N5P6_MYCHN</name>
<dbReference type="Proteomes" id="UP000009135">
    <property type="component" value="Chromosome"/>
</dbReference>
<protein>
    <submittedName>
        <fullName evidence="1">Uncharacterized protein</fullName>
    </submittedName>
</protein>